<organism evidence="1">
    <name type="scientific">marine sediment metagenome</name>
    <dbReference type="NCBI Taxonomy" id="412755"/>
    <lineage>
        <taxon>unclassified sequences</taxon>
        <taxon>metagenomes</taxon>
        <taxon>ecological metagenomes</taxon>
    </lineage>
</organism>
<reference evidence="1" key="1">
    <citation type="journal article" date="2015" name="Nature">
        <title>Complex archaea that bridge the gap between prokaryotes and eukaryotes.</title>
        <authorList>
            <person name="Spang A."/>
            <person name="Saw J.H."/>
            <person name="Jorgensen S.L."/>
            <person name="Zaremba-Niedzwiedzka K."/>
            <person name="Martijn J."/>
            <person name="Lind A.E."/>
            <person name="van Eijk R."/>
            <person name="Schleper C."/>
            <person name="Guy L."/>
            <person name="Ettema T.J."/>
        </authorList>
    </citation>
    <scope>NUCLEOTIDE SEQUENCE</scope>
</reference>
<gene>
    <name evidence="1" type="ORF">LCGC14_2220840</name>
</gene>
<proteinExistence type="predicted"/>
<dbReference type="EMBL" id="LAZR01029667">
    <property type="protein sequence ID" value="KKL58889.1"/>
    <property type="molecule type" value="Genomic_DNA"/>
</dbReference>
<evidence type="ECO:0000313" key="1">
    <source>
        <dbReference type="EMBL" id="KKL58889.1"/>
    </source>
</evidence>
<name>A0A0F9DB56_9ZZZZ</name>
<sequence>MKDIRMALGSRAREASMRIEEIRKFLIALKALTGEDFIFTLREDGSGAVEVPSPDPGRKLPFGTFAGGDDLQGYLNEALNGAVQSTIDQYEG</sequence>
<dbReference type="AlphaFoldDB" id="A0A0F9DB56"/>
<accession>A0A0F9DB56</accession>
<comment type="caution">
    <text evidence="1">The sequence shown here is derived from an EMBL/GenBank/DDBJ whole genome shotgun (WGS) entry which is preliminary data.</text>
</comment>
<protein>
    <submittedName>
        <fullName evidence="1">Uncharacterized protein</fullName>
    </submittedName>
</protein>